<dbReference type="SUPFAM" id="SSF81301">
    <property type="entry name" value="Nucleotidyltransferase"/>
    <property type="match status" value="2"/>
</dbReference>
<dbReference type="CDD" id="cd05401">
    <property type="entry name" value="NT_GlnE_GlnD_like"/>
    <property type="match status" value="2"/>
</dbReference>
<dbReference type="FunFam" id="1.20.120.330:FF:000005">
    <property type="entry name" value="Bifunctional glutamine synthetase adenylyltransferase/adenylyl-removing enzyme"/>
    <property type="match status" value="1"/>
</dbReference>
<evidence type="ECO:0000256" key="6">
    <source>
        <dbReference type="ARBA" id="ARBA00023268"/>
    </source>
</evidence>
<keyword evidence="2" id="KW-0548">Nucleotidyltransferase</keyword>
<dbReference type="PANTHER" id="PTHR30621">
    <property type="entry name" value="GLUTAMINE SYNTHETASE ADENYLYLTRANSFERASE"/>
    <property type="match status" value="1"/>
</dbReference>
<dbReference type="Gene3D" id="3.30.460.10">
    <property type="entry name" value="Beta Polymerase, domain 2"/>
    <property type="match status" value="2"/>
</dbReference>
<organism evidence="9 10">
    <name type="scientific">Legionella erythra</name>
    <dbReference type="NCBI Taxonomy" id="448"/>
    <lineage>
        <taxon>Bacteria</taxon>
        <taxon>Pseudomonadati</taxon>
        <taxon>Pseudomonadota</taxon>
        <taxon>Gammaproteobacteria</taxon>
        <taxon>Legionellales</taxon>
        <taxon>Legionellaceae</taxon>
        <taxon>Legionella</taxon>
    </lineage>
</organism>
<keyword evidence="5" id="KW-0460">Magnesium</keyword>
<dbReference type="GO" id="GO:0005524">
    <property type="term" value="F:ATP binding"/>
    <property type="evidence" value="ECO:0007669"/>
    <property type="project" value="UniProtKB-KW"/>
</dbReference>
<evidence type="ECO:0000259" key="7">
    <source>
        <dbReference type="Pfam" id="PF03710"/>
    </source>
</evidence>
<feature type="domain" description="PII-uridylyltransferase/Glutamine-synthetase adenylyltransferase" evidence="8">
    <location>
        <begin position="810"/>
        <end position="893"/>
    </location>
</feature>
<dbReference type="InterPro" id="IPR043519">
    <property type="entry name" value="NT_sf"/>
</dbReference>
<feature type="domain" description="Glutamate-ammonia ligase adenylyltransferase repeated" evidence="7">
    <location>
        <begin position="553"/>
        <end position="788"/>
    </location>
</feature>
<dbReference type="AlphaFoldDB" id="A0A0W0TX89"/>
<dbReference type="Gene3D" id="1.20.120.330">
    <property type="entry name" value="Nucleotidyltransferases domain 2"/>
    <property type="match status" value="2"/>
</dbReference>
<keyword evidence="10" id="KW-1185">Reference proteome</keyword>
<dbReference type="Proteomes" id="UP000054773">
    <property type="component" value="Unassembled WGS sequence"/>
</dbReference>
<dbReference type="GO" id="GO:0008882">
    <property type="term" value="F:[glutamate-ammonia-ligase] adenylyltransferase activity"/>
    <property type="evidence" value="ECO:0007669"/>
    <property type="project" value="InterPro"/>
</dbReference>
<dbReference type="InterPro" id="IPR005190">
    <property type="entry name" value="GlnE_rpt_dom"/>
</dbReference>
<name>A0A0W0TX89_LEGER</name>
<keyword evidence="3" id="KW-0547">Nucleotide-binding</keyword>
<dbReference type="EMBL" id="LNYA01000001">
    <property type="protein sequence ID" value="KTC99995.1"/>
    <property type="molecule type" value="Genomic_DNA"/>
</dbReference>
<evidence type="ECO:0000313" key="9">
    <source>
        <dbReference type="EMBL" id="KTC99995.1"/>
    </source>
</evidence>
<evidence type="ECO:0000256" key="4">
    <source>
        <dbReference type="ARBA" id="ARBA00022840"/>
    </source>
</evidence>
<dbReference type="PATRIC" id="fig|448.7.peg.109"/>
<evidence type="ECO:0000256" key="1">
    <source>
        <dbReference type="ARBA" id="ARBA00022679"/>
    </source>
</evidence>
<reference evidence="9 10" key="1">
    <citation type="submission" date="2015-11" db="EMBL/GenBank/DDBJ databases">
        <title>Genomic analysis of 38 Legionella species identifies large and diverse effector repertoires.</title>
        <authorList>
            <person name="Burstein D."/>
            <person name="Amaro F."/>
            <person name="Zusman T."/>
            <person name="Lifshitz Z."/>
            <person name="Cohen O."/>
            <person name="Gilbert J.A."/>
            <person name="Pupko T."/>
            <person name="Shuman H.A."/>
            <person name="Segal G."/>
        </authorList>
    </citation>
    <scope>NUCLEOTIDE SEQUENCE [LARGE SCALE GENOMIC DNA]</scope>
    <source>
        <strain evidence="9 10">SE-32A-C8</strain>
    </source>
</reference>
<dbReference type="Pfam" id="PF03710">
    <property type="entry name" value="GlnE"/>
    <property type="match status" value="2"/>
</dbReference>
<dbReference type="GO" id="GO:0005829">
    <property type="term" value="C:cytosol"/>
    <property type="evidence" value="ECO:0007669"/>
    <property type="project" value="TreeGrafter"/>
</dbReference>
<dbReference type="OrthoDB" id="9759366at2"/>
<dbReference type="RefSeq" id="WP_058525292.1">
    <property type="nucleotide sequence ID" value="NZ_CAAAHY010000004.1"/>
</dbReference>
<evidence type="ECO:0000256" key="3">
    <source>
        <dbReference type="ARBA" id="ARBA00022741"/>
    </source>
</evidence>
<feature type="domain" description="PII-uridylyltransferase/Glutamine-synthetase adenylyltransferase" evidence="8">
    <location>
        <begin position="298"/>
        <end position="432"/>
    </location>
</feature>
<dbReference type="SUPFAM" id="SSF81593">
    <property type="entry name" value="Nucleotidyltransferase substrate binding subunit/domain"/>
    <property type="match status" value="2"/>
</dbReference>
<dbReference type="InterPro" id="IPR013546">
    <property type="entry name" value="PII_UdlTrfase/GS_AdlTrfase"/>
</dbReference>
<dbReference type="NCBIfam" id="NF008292">
    <property type="entry name" value="PRK11072.1"/>
    <property type="match status" value="1"/>
</dbReference>
<gene>
    <name evidence="9" type="ORF">Lery_0105</name>
</gene>
<proteinExistence type="predicted"/>
<dbReference type="Gene3D" id="1.20.120.1510">
    <property type="match status" value="1"/>
</dbReference>
<dbReference type="STRING" id="448.Lery_0105"/>
<sequence>MDAGSLLPGDISPLLHNRAALFERHFASLNHPLRTTVCQLLVVSDYACRQLDTLTELLKTDDGLHELSCEDYHRLANELLPEATPGSFPRQLRQFRHRHFLRLMLREYAGLASTESTMSSWSHCADALVLITLQFCYQELAPRVGFPCDPAGNQACLYTIAMGKLGGQELNYSSDIDLIFAYSASGYTNGPQSISNQQYYTKVVQLFMQLFQEPTPEGFVFRVDLRLRPNGESGALVSSLTALETYYQEQGRDWERYAMAKARVIARPNEEPPAWFERLIIPFVYRRYVDFSVIESLRSMKALIEREIELNPRLNDIKRGLGGIREIEFVIQNIQLIRGGRLPPLRQQNALKALEALRRCKLLPRTGILREAYLFLRKLENCLQSENDQQTHALPTNPLKQAQIALAMGYAGFTDLLSRLHQFQRIVSTTFHTALGRMDAYDDGERLLSHQLMSLWQGHIESGMAVNLLSSLGYQNAARCYQMVHAFRHSPRCRRLNQAARMRLDRFIVLLLQELTQVPDAETVLLQVMHLLENIVGRSAYLALLTENPQALKELLHWFRESPFITALLVNHPFLMEVLLDKERDWRAPSRNQLAQQLAIQLSHASEIDAQEDALRQFKLTQWLLAARAEMDGRMDAVKAGRFLADVAEVIVVQVLHHACRELSLRYPEMASIKNRFDVIAYGKLGSMEMNYNSDLDLVFVHDVPFEQEGLVNRLSQKIIHMLTTRSQFGVLYAVDTRLRPSGSAGLLVSPLTAFLEYQRKQAWTWEHQALIRSRVIYGNKKSRQLFNQLKKDILLLPRERQKTAEEVQAMREKMSRNLAKEGGNDIKHAQGGLIDLEFVVQCLVLCSAQPPLARYTNTLQLLQQLALAKKISPHRFNRLQEAYKAYHKLLHHQLLGLHVDSKHLTNHQQRVQKISAAIYKSKLNP</sequence>
<dbReference type="PANTHER" id="PTHR30621:SF0">
    <property type="entry name" value="BIFUNCTIONAL GLUTAMINE SYNTHETASE ADENYLYLTRANSFERASE_ADENYLYL-REMOVING ENZYME"/>
    <property type="match status" value="1"/>
</dbReference>
<evidence type="ECO:0000256" key="5">
    <source>
        <dbReference type="ARBA" id="ARBA00022842"/>
    </source>
</evidence>
<comment type="caution">
    <text evidence="9">The sequence shown here is derived from an EMBL/GenBank/DDBJ whole genome shotgun (WGS) entry which is preliminary data.</text>
</comment>
<protein>
    <submittedName>
        <fullName evidence="9">Adenylyl transferase</fullName>
    </submittedName>
</protein>
<keyword evidence="1 9" id="KW-0808">Transferase</keyword>
<feature type="domain" description="Glutamate-ammonia ligase adenylyltransferase repeated" evidence="7">
    <location>
        <begin position="42"/>
        <end position="269"/>
    </location>
</feature>
<evidence type="ECO:0000256" key="2">
    <source>
        <dbReference type="ARBA" id="ARBA00022695"/>
    </source>
</evidence>
<evidence type="ECO:0000313" key="10">
    <source>
        <dbReference type="Proteomes" id="UP000054773"/>
    </source>
</evidence>
<evidence type="ECO:0000259" key="8">
    <source>
        <dbReference type="Pfam" id="PF08335"/>
    </source>
</evidence>
<accession>A0A0W0TX89</accession>
<keyword evidence="6" id="KW-0511">Multifunctional enzyme</keyword>
<dbReference type="GO" id="GO:0000820">
    <property type="term" value="P:regulation of glutamine family amino acid metabolic process"/>
    <property type="evidence" value="ECO:0007669"/>
    <property type="project" value="TreeGrafter"/>
</dbReference>
<dbReference type="Pfam" id="PF08335">
    <property type="entry name" value="GlnD_UR_UTase"/>
    <property type="match status" value="2"/>
</dbReference>
<keyword evidence="4" id="KW-0067">ATP-binding</keyword>
<dbReference type="InterPro" id="IPR023057">
    <property type="entry name" value="GlnE"/>
</dbReference>